<evidence type="ECO:0008006" key="3">
    <source>
        <dbReference type="Google" id="ProtNLM"/>
    </source>
</evidence>
<evidence type="ECO:0000313" key="2">
    <source>
        <dbReference type="Proteomes" id="UP000308705"/>
    </source>
</evidence>
<dbReference type="EMBL" id="SZQA01000006">
    <property type="protein sequence ID" value="TKK89534.1"/>
    <property type="molecule type" value="Genomic_DNA"/>
</dbReference>
<sequence>MAESMYVLGEDDRKKLARLIAAAWSDGDLQARYASEPRVVLREFGIVYPAGVPTPPLPAKPEGEFEIADLESAAGAAGLTTGTVGEPCASCYSQGATWITGNH</sequence>
<proteinExistence type="predicted"/>
<protein>
    <recommendedName>
        <fullName evidence="3">TOMM peptide</fullName>
    </recommendedName>
</protein>
<organism evidence="1 2">
    <name type="scientific">Herbidospora galbida</name>
    <dbReference type="NCBI Taxonomy" id="2575442"/>
    <lineage>
        <taxon>Bacteria</taxon>
        <taxon>Bacillati</taxon>
        <taxon>Actinomycetota</taxon>
        <taxon>Actinomycetes</taxon>
        <taxon>Streptosporangiales</taxon>
        <taxon>Streptosporangiaceae</taxon>
        <taxon>Herbidospora</taxon>
    </lineage>
</organism>
<dbReference type="InterPro" id="IPR036648">
    <property type="entry name" value="CN_Hdrase_a/SCN_Hdrase_g_sf"/>
</dbReference>
<comment type="caution">
    <text evidence="1">The sequence shown here is derived from an EMBL/GenBank/DDBJ whole genome shotgun (WGS) entry which is preliminary data.</text>
</comment>
<dbReference type="GO" id="GO:0003824">
    <property type="term" value="F:catalytic activity"/>
    <property type="evidence" value="ECO:0007669"/>
    <property type="project" value="InterPro"/>
</dbReference>
<name>A0A4U3MLU2_9ACTN</name>
<dbReference type="AlphaFoldDB" id="A0A4U3MLU2"/>
<dbReference type="SUPFAM" id="SSF56209">
    <property type="entry name" value="Nitrile hydratase alpha chain"/>
    <property type="match status" value="1"/>
</dbReference>
<evidence type="ECO:0000313" key="1">
    <source>
        <dbReference type="EMBL" id="TKK89534.1"/>
    </source>
</evidence>
<keyword evidence="2" id="KW-1185">Reference proteome</keyword>
<accession>A0A4U3MLU2</accession>
<dbReference type="Proteomes" id="UP000308705">
    <property type="component" value="Unassembled WGS sequence"/>
</dbReference>
<reference evidence="1 2" key="1">
    <citation type="submission" date="2019-04" db="EMBL/GenBank/DDBJ databases">
        <title>Herbidospora sp. NEAU-GS14.nov., a novel actinomycete isolated from soil.</title>
        <authorList>
            <person name="Han L."/>
        </authorList>
    </citation>
    <scope>NUCLEOTIDE SEQUENCE [LARGE SCALE GENOMIC DNA]</scope>
    <source>
        <strain evidence="1 2">NEAU-GS14</strain>
    </source>
</reference>
<dbReference type="RefSeq" id="WP_137246592.1">
    <property type="nucleotide sequence ID" value="NZ_SZQA01000006.1"/>
</dbReference>
<gene>
    <name evidence="1" type="ORF">FDA94_09085</name>
</gene>
<dbReference type="GO" id="GO:0046914">
    <property type="term" value="F:transition metal ion binding"/>
    <property type="evidence" value="ECO:0007669"/>
    <property type="project" value="InterPro"/>
</dbReference>
<dbReference type="OrthoDB" id="3538063at2"/>